<sequence length="67" mass="8587">MGYRFVITHYCLITNLFLRNRLREANLRPRRPVRKPRLTRYHKEARIRFAREHIEWQLRHWKRVLFT</sequence>
<evidence type="ECO:0000313" key="3">
    <source>
        <dbReference type="Proteomes" id="UP000292052"/>
    </source>
</evidence>
<evidence type="ECO:0000259" key="1">
    <source>
        <dbReference type="Pfam" id="PF01498"/>
    </source>
</evidence>
<accession>A0A482VN28</accession>
<proteinExistence type="predicted"/>
<organism evidence="2 3">
    <name type="scientific">Asbolus verrucosus</name>
    <name type="common">Desert ironclad beetle</name>
    <dbReference type="NCBI Taxonomy" id="1661398"/>
    <lineage>
        <taxon>Eukaryota</taxon>
        <taxon>Metazoa</taxon>
        <taxon>Ecdysozoa</taxon>
        <taxon>Arthropoda</taxon>
        <taxon>Hexapoda</taxon>
        <taxon>Insecta</taxon>
        <taxon>Pterygota</taxon>
        <taxon>Neoptera</taxon>
        <taxon>Endopterygota</taxon>
        <taxon>Coleoptera</taxon>
        <taxon>Polyphaga</taxon>
        <taxon>Cucujiformia</taxon>
        <taxon>Tenebrionidae</taxon>
        <taxon>Pimeliinae</taxon>
        <taxon>Asbolus</taxon>
    </lineage>
</organism>
<dbReference type="STRING" id="1661398.A0A482VN28"/>
<dbReference type="Gene3D" id="3.30.420.10">
    <property type="entry name" value="Ribonuclease H-like superfamily/Ribonuclease H"/>
    <property type="match status" value="1"/>
</dbReference>
<dbReference type="GO" id="GO:0006313">
    <property type="term" value="P:DNA transposition"/>
    <property type="evidence" value="ECO:0007669"/>
    <property type="project" value="InterPro"/>
</dbReference>
<dbReference type="InterPro" id="IPR002492">
    <property type="entry name" value="Transposase_Tc1-like"/>
</dbReference>
<keyword evidence="3" id="KW-1185">Reference proteome</keyword>
<dbReference type="AlphaFoldDB" id="A0A482VN28"/>
<feature type="non-terminal residue" evidence="2">
    <location>
        <position position="67"/>
    </location>
</feature>
<evidence type="ECO:0000313" key="2">
    <source>
        <dbReference type="EMBL" id="RZC34341.1"/>
    </source>
</evidence>
<dbReference type="InterPro" id="IPR036397">
    <property type="entry name" value="RNaseH_sf"/>
</dbReference>
<dbReference type="Proteomes" id="UP000292052">
    <property type="component" value="Unassembled WGS sequence"/>
</dbReference>
<gene>
    <name evidence="2" type="ORF">BDFB_015194</name>
</gene>
<comment type="caution">
    <text evidence="2">The sequence shown here is derived from an EMBL/GenBank/DDBJ whole genome shotgun (WGS) entry which is preliminary data.</text>
</comment>
<reference evidence="2 3" key="1">
    <citation type="submission" date="2017-03" db="EMBL/GenBank/DDBJ databases">
        <title>Genome of the blue death feigning beetle - Asbolus verrucosus.</title>
        <authorList>
            <person name="Rider S.D."/>
        </authorList>
    </citation>
    <scope>NUCLEOTIDE SEQUENCE [LARGE SCALE GENOMIC DNA]</scope>
    <source>
        <strain evidence="2">Butters</strain>
        <tissue evidence="2">Head and leg muscle</tissue>
    </source>
</reference>
<dbReference type="Pfam" id="PF01498">
    <property type="entry name" value="HTH_Tnp_Tc3_2"/>
    <property type="match status" value="1"/>
</dbReference>
<feature type="domain" description="Transposase Tc1-like" evidence="1">
    <location>
        <begin position="18"/>
        <end position="54"/>
    </location>
</feature>
<dbReference type="GO" id="GO:0015074">
    <property type="term" value="P:DNA integration"/>
    <property type="evidence" value="ECO:0007669"/>
    <property type="project" value="InterPro"/>
</dbReference>
<dbReference type="EMBL" id="QDEB01080920">
    <property type="protein sequence ID" value="RZC34341.1"/>
    <property type="molecule type" value="Genomic_DNA"/>
</dbReference>
<protein>
    <recommendedName>
        <fullName evidence="1">Transposase Tc1-like domain-containing protein</fullName>
    </recommendedName>
</protein>
<dbReference type="GO" id="GO:0003677">
    <property type="term" value="F:DNA binding"/>
    <property type="evidence" value="ECO:0007669"/>
    <property type="project" value="InterPro"/>
</dbReference>
<name>A0A482VN28_ASBVE</name>